<sequence>MDNFSAQLNDLLVGAYHSIGKLEELSLKSVKSVDLSISELHLLEAIGKGNAEGYTIGQLAQDMGITLPSVTVAIKKLEKKGYAQKIRSDSDARRVHVILTRRGRKMEAMHRYFHRQLVCALLSSMEEGEKQQLFRAMQKLNAFIQHTIENLSASASRRSKE</sequence>
<dbReference type="EMBL" id="JACRSS010000004">
    <property type="protein sequence ID" value="MBC8539003.1"/>
    <property type="molecule type" value="Genomic_DNA"/>
</dbReference>
<keyword evidence="2" id="KW-0238">DNA-binding</keyword>
<dbReference type="InterPro" id="IPR036388">
    <property type="entry name" value="WH-like_DNA-bd_sf"/>
</dbReference>
<dbReference type="PANTHER" id="PTHR42756:SF1">
    <property type="entry name" value="TRANSCRIPTIONAL REPRESSOR OF EMRAB OPERON"/>
    <property type="match status" value="1"/>
</dbReference>
<organism evidence="5 6">
    <name type="scientific">Guopingia tenuis</name>
    <dbReference type="NCBI Taxonomy" id="2763656"/>
    <lineage>
        <taxon>Bacteria</taxon>
        <taxon>Bacillati</taxon>
        <taxon>Bacillota</taxon>
        <taxon>Clostridia</taxon>
        <taxon>Christensenellales</taxon>
        <taxon>Christensenellaceae</taxon>
        <taxon>Guopingia</taxon>
    </lineage>
</organism>
<accession>A0A926DHP1</accession>
<dbReference type="PANTHER" id="PTHR42756">
    <property type="entry name" value="TRANSCRIPTIONAL REGULATOR, MARR"/>
    <property type="match status" value="1"/>
</dbReference>
<name>A0A926DHP1_9FIRM</name>
<dbReference type="PROSITE" id="PS50995">
    <property type="entry name" value="HTH_MARR_2"/>
    <property type="match status" value="1"/>
</dbReference>
<evidence type="ECO:0000313" key="6">
    <source>
        <dbReference type="Proteomes" id="UP000617951"/>
    </source>
</evidence>
<evidence type="ECO:0000313" key="5">
    <source>
        <dbReference type="EMBL" id="MBC8539003.1"/>
    </source>
</evidence>
<dbReference type="PRINTS" id="PR00598">
    <property type="entry name" value="HTHMARR"/>
</dbReference>
<proteinExistence type="predicted"/>
<evidence type="ECO:0000256" key="1">
    <source>
        <dbReference type="ARBA" id="ARBA00023015"/>
    </source>
</evidence>
<keyword evidence="6" id="KW-1185">Reference proteome</keyword>
<dbReference type="AlphaFoldDB" id="A0A926DHP1"/>
<dbReference type="Gene3D" id="1.10.10.10">
    <property type="entry name" value="Winged helix-like DNA-binding domain superfamily/Winged helix DNA-binding domain"/>
    <property type="match status" value="1"/>
</dbReference>
<dbReference type="SUPFAM" id="SSF46785">
    <property type="entry name" value="Winged helix' DNA-binding domain"/>
    <property type="match status" value="1"/>
</dbReference>
<evidence type="ECO:0000256" key="2">
    <source>
        <dbReference type="ARBA" id="ARBA00023125"/>
    </source>
</evidence>
<keyword evidence="1" id="KW-0805">Transcription regulation</keyword>
<dbReference type="InterPro" id="IPR000835">
    <property type="entry name" value="HTH_MarR-typ"/>
</dbReference>
<dbReference type="RefSeq" id="WP_249280641.1">
    <property type="nucleotide sequence ID" value="NZ_JACRSS010000004.1"/>
</dbReference>
<dbReference type="GO" id="GO:0003677">
    <property type="term" value="F:DNA binding"/>
    <property type="evidence" value="ECO:0007669"/>
    <property type="project" value="UniProtKB-KW"/>
</dbReference>
<evidence type="ECO:0000256" key="3">
    <source>
        <dbReference type="ARBA" id="ARBA00023163"/>
    </source>
</evidence>
<protein>
    <submittedName>
        <fullName evidence="5">MarR family transcriptional regulator</fullName>
    </submittedName>
</protein>
<gene>
    <name evidence="5" type="ORF">H8693_08655</name>
</gene>
<keyword evidence="3" id="KW-0804">Transcription</keyword>
<dbReference type="SMART" id="SM00347">
    <property type="entry name" value="HTH_MARR"/>
    <property type="match status" value="1"/>
</dbReference>
<dbReference type="InterPro" id="IPR036390">
    <property type="entry name" value="WH_DNA-bd_sf"/>
</dbReference>
<comment type="caution">
    <text evidence="5">The sequence shown here is derived from an EMBL/GenBank/DDBJ whole genome shotgun (WGS) entry which is preliminary data.</text>
</comment>
<reference evidence="5" key="1">
    <citation type="submission" date="2020-08" db="EMBL/GenBank/DDBJ databases">
        <title>Genome public.</title>
        <authorList>
            <person name="Liu C."/>
            <person name="Sun Q."/>
        </authorList>
    </citation>
    <scope>NUCLEOTIDE SEQUENCE</scope>
    <source>
        <strain evidence="5">NSJ-63</strain>
    </source>
</reference>
<dbReference type="Pfam" id="PF01047">
    <property type="entry name" value="MarR"/>
    <property type="match status" value="1"/>
</dbReference>
<dbReference type="Proteomes" id="UP000617951">
    <property type="component" value="Unassembled WGS sequence"/>
</dbReference>
<dbReference type="GO" id="GO:0003700">
    <property type="term" value="F:DNA-binding transcription factor activity"/>
    <property type="evidence" value="ECO:0007669"/>
    <property type="project" value="InterPro"/>
</dbReference>
<feature type="domain" description="HTH marR-type" evidence="4">
    <location>
        <begin position="5"/>
        <end position="142"/>
    </location>
</feature>
<evidence type="ECO:0000259" key="4">
    <source>
        <dbReference type="PROSITE" id="PS50995"/>
    </source>
</evidence>